<evidence type="ECO:0000256" key="2">
    <source>
        <dbReference type="SAM" id="Phobius"/>
    </source>
</evidence>
<name>A0A4Y7SNC7_COPMI</name>
<sequence>MADRGYELLPQGSDQPGQTDRLAAQAREPAWRRRDKRKRWGFIGGAIVLLVLVFAIARSLRADSDVGEFGKPERVGTNDPPSPPQYPWLNPSNSLKFNHSTALARENLRNDTYYVTSFAQAGFTNEFIAYDQLIYLGYRSGRVPIIPPIIPAAHVSKSAGIISFGSIFNLTILRGALRFPVLEWSDVKTLPHNASVLDELKSDDPTVEHLGCWSTRERTSNNPSSTPPSENFLRLDLSFTRVPTFAFFDEKNENENWTTFFGLSAAILPGGHAHKDANPEKLQLMHKSRLGSELKPEEQLACFDFLYYVTSGTKAFEFESKWSPAWFTVGRHLRFTESLKELSRGYLRRAFNLPDGQEVPSIITVHIRHGDFDINCKEGDKPPCHLPLLAYKEGVENVQGEILAKHGVDIQHVLVASDEHDPEFYDELRSYGWSYLNHTAEDTFERYGEWYPLLIDKVALSMGLGFVGTQHSTFSVLNAARVEDWNGGVTTMMDYFSWNPKALS</sequence>
<dbReference type="Gene3D" id="3.40.50.11350">
    <property type="match status" value="1"/>
</dbReference>
<evidence type="ECO:0008006" key="5">
    <source>
        <dbReference type="Google" id="ProtNLM"/>
    </source>
</evidence>
<feature type="compositionally biased region" description="Basic and acidic residues" evidence="1">
    <location>
        <begin position="67"/>
        <end position="76"/>
    </location>
</feature>
<feature type="region of interest" description="Disordered" evidence="1">
    <location>
        <begin position="67"/>
        <end position="87"/>
    </location>
</feature>
<gene>
    <name evidence="3" type="ORF">FA13DRAFT_1419043</name>
</gene>
<keyword evidence="2" id="KW-1133">Transmembrane helix</keyword>
<keyword evidence="2" id="KW-0472">Membrane</keyword>
<accession>A0A4Y7SNC7</accession>
<dbReference type="AlphaFoldDB" id="A0A4Y7SNC7"/>
<evidence type="ECO:0000256" key="1">
    <source>
        <dbReference type="SAM" id="MobiDB-lite"/>
    </source>
</evidence>
<evidence type="ECO:0000313" key="3">
    <source>
        <dbReference type="EMBL" id="TEB23367.1"/>
    </source>
</evidence>
<organism evidence="3 4">
    <name type="scientific">Coprinellus micaceus</name>
    <name type="common">Glistening ink-cap mushroom</name>
    <name type="synonym">Coprinus micaceus</name>
    <dbReference type="NCBI Taxonomy" id="71717"/>
    <lineage>
        <taxon>Eukaryota</taxon>
        <taxon>Fungi</taxon>
        <taxon>Dikarya</taxon>
        <taxon>Basidiomycota</taxon>
        <taxon>Agaricomycotina</taxon>
        <taxon>Agaricomycetes</taxon>
        <taxon>Agaricomycetidae</taxon>
        <taxon>Agaricales</taxon>
        <taxon>Agaricineae</taxon>
        <taxon>Psathyrellaceae</taxon>
        <taxon>Coprinellus</taxon>
    </lineage>
</organism>
<proteinExistence type="predicted"/>
<keyword evidence="2" id="KW-0812">Transmembrane</keyword>
<dbReference type="STRING" id="71717.A0A4Y7SNC7"/>
<dbReference type="CDD" id="cd11296">
    <property type="entry name" value="O-FucT_like"/>
    <property type="match status" value="1"/>
</dbReference>
<protein>
    <recommendedName>
        <fullName evidence="5">GDP-fucose protein O-fucosyltransferase</fullName>
    </recommendedName>
</protein>
<evidence type="ECO:0000313" key="4">
    <source>
        <dbReference type="Proteomes" id="UP000298030"/>
    </source>
</evidence>
<feature type="region of interest" description="Disordered" evidence="1">
    <location>
        <begin position="1"/>
        <end position="30"/>
    </location>
</feature>
<keyword evidence="4" id="KW-1185">Reference proteome</keyword>
<dbReference type="OrthoDB" id="423313at2759"/>
<dbReference type="Proteomes" id="UP000298030">
    <property type="component" value="Unassembled WGS sequence"/>
</dbReference>
<feature type="transmembrane region" description="Helical" evidence="2">
    <location>
        <begin position="40"/>
        <end position="57"/>
    </location>
</feature>
<dbReference type="EMBL" id="QPFP01000079">
    <property type="protein sequence ID" value="TEB23367.1"/>
    <property type="molecule type" value="Genomic_DNA"/>
</dbReference>
<reference evidence="3 4" key="1">
    <citation type="journal article" date="2019" name="Nat. Ecol. Evol.">
        <title>Megaphylogeny resolves global patterns of mushroom evolution.</title>
        <authorList>
            <person name="Varga T."/>
            <person name="Krizsan K."/>
            <person name="Foldi C."/>
            <person name="Dima B."/>
            <person name="Sanchez-Garcia M."/>
            <person name="Sanchez-Ramirez S."/>
            <person name="Szollosi G.J."/>
            <person name="Szarkandi J.G."/>
            <person name="Papp V."/>
            <person name="Albert L."/>
            <person name="Andreopoulos W."/>
            <person name="Angelini C."/>
            <person name="Antonin V."/>
            <person name="Barry K.W."/>
            <person name="Bougher N.L."/>
            <person name="Buchanan P."/>
            <person name="Buyck B."/>
            <person name="Bense V."/>
            <person name="Catcheside P."/>
            <person name="Chovatia M."/>
            <person name="Cooper J."/>
            <person name="Damon W."/>
            <person name="Desjardin D."/>
            <person name="Finy P."/>
            <person name="Geml J."/>
            <person name="Haridas S."/>
            <person name="Hughes K."/>
            <person name="Justo A."/>
            <person name="Karasinski D."/>
            <person name="Kautmanova I."/>
            <person name="Kiss B."/>
            <person name="Kocsube S."/>
            <person name="Kotiranta H."/>
            <person name="LaButti K.M."/>
            <person name="Lechner B.E."/>
            <person name="Liimatainen K."/>
            <person name="Lipzen A."/>
            <person name="Lukacs Z."/>
            <person name="Mihaltcheva S."/>
            <person name="Morgado L.N."/>
            <person name="Niskanen T."/>
            <person name="Noordeloos M.E."/>
            <person name="Ohm R.A."/>
            <person name="Ortiz-Santana B."/>
            <person name="Ovrebo C."/>
            <person name="Racz N."/>
            <person name="Riley R."/>
            <person name="Savchenko A."/>
            <person name="Shiryaev A."/>
            <person name="Soop K."/>
            <person name="Spirin V."/>
            <person name="Szebenyi C."/>
            <person name="Tomsovsky M."/>
            <person name="Tulloss R.E."/>
            <person name="Uehling J."/>
            <person name="Grigoriev I.V."/>
            <person name="Vagvolgyi C."/>
            <person name="Papp T."/>
            <person name="Martin F.M."/>
            <person name="Miettinen O."/>
            <person name="Hibbett D.S."/>
            <person name="Nagy L.G."/>
        </authorList>
    </citation>
    <scope>NUCLEOTIDE SEQUENCE [LARGE SCALE GENOMIC DNA]</scope>
    <source>
        <strain evidence="3 4">FP101781</strain>
    </source>
</reference>
<comment type="caution">
    <text evidence="3">The sequence shown here is derived from an EMBL/GenBank/DDBJ whole genome shotgun (WGS) entry which is preliminary data.</text>
</comment>